<dbReference type="AlphaFoldDB" id="A0AAD6YLV8"/>
<evidence type="ECO:0000256" key="1">
    <source>
        <dbReference type="SAM" id="MobiDB-lite"/>
    </source>
</evidence>
<feature type="compositionally biased region" description="Low complexity" evidence="1">
    <location>
        <begin position="368"/>
        <end position="390"/>
    </location>
</feature>
<keyword evidence="3" id="KW-1185">Reference proteome</keyword>
<accession>A0AAD6YLV8</accession>
<evidence type="ECO:0000313" key="3">
    <source>
        <dbReference type="Proteomes" id="UP001219525"/>
    </source>
</evidence>
<evidence type="ECO:0000313" key="2">
    <source>
        <dbReference type="EMBL" id="KAJ7223227.1"/>
    </source>
</evidence>
<feature type="compositionally biased region" description="Basic and acidic residues" evidence="1">
    <location>
        <begin position="398"/>
        <end position="407"/>
    </location>
</feature>
<protein>
    <submittedName>
        <fullName evidence="2">Uncharacterized protein</fullName>
    </submittedName>
</protein>
<gene>
    <name evidence="2" type="ORF">GGX14DRAFT_557808</name>
</gene>
<dbReference type="EMBL" id="JARJCW010000006">
    <property type="protein sequence ID" value="KAJ7223227.1"/>
    <property type="molecule type" value="Genomic_DNA"/>
</dbReference>
<organism evidence="2 3">
    <name type="scientific">Mycena pura</name>
    <dbReference type="NCBI Taxonomy" id="153505"/>
    <lineage>
        <taxon>Eukaryota</taxon>
        <taxon>Fungi</taxon>
        <taxon>Dikarya</taxon>
        <taxon>Basidiomycota</taxon>
        <taxon>Agaricomycotina</taxon>
        <taxon>Agaricomycetes</taxon>
        <taxon>Agaricomycetidae</taxon>
        <taxon>Agaricales</taxon>
        <taxon>Marasmiineae</taxon>
        <taxon>Mycenaceae</taxon>
        <taxon>Mycena</taxon>
    </lineage>
</organism>
<name>A0AAD6YLV8_9AGAR</name>
<reference evidence="2" key="1">
    <citation type="submission" date="2023-03" db="EMBL/GenBank/DDBJ databases">
        <title>Massive genome expansion in bonnet fungi (Mycena s.s.) driven by repeated elements and novel gene families across ecological guilds.</title>
        <authorList>
            <consortium name="Lawrence Berkeley National Laboratory"/>
            <person name="Harder C.B."/>
            <person name="Miyauchi S."/>
            <person name="Viragh M."/>
            <person name="Kuo A."/>
            <person name="Thoen E."/>
            <person name="Andreopoulos B."/>
            <person name="Lu D."/>
            <person name="Skrede I."/>
            <person name="Drula E."/>
            <person name="Henrissat B."/>
            <person name="Morin E."/>
            <person name="Kohler A."/>
            <person name="Barry K."/>
            <person name="LaButti K."/>
            <person name="Morin E."/>
            <person name="Salamov A."/>
            <person name="Lipzen A."/>
            <person name="Mereny Z."/>
            <person name="Hegedus B."/>
            <person name="Baldrian P."/>
            <person name="Stursova M."/>
            <person name="Weitz H."/>
            <person name="Taylor A."/>
            <person name="Grigoriev I.V."/>
            <person name="Nagy L.G."/>
            <person name="Martin F."/>
            <person name="Kauserud H."/>
        </authorList>
    </citation>
    <scope>NUCLEOTIDE SEQUENCE</scope>
    <source>
        <strain evidence="2">9144</strain>
    </source>
</reference>
<comment type="caution">
    <text evidence="2">The sequence shown here is derived from an EMBL/GenBank/DDBJ whole genome shotgun (WGS) entry which is preliminary data.</text>
</comment>
<feature type="region of interest" description="Disordered" evidence="1">
    <location>
        <begin position="333"/>
        <end position="421"/>
    </location>
</feature>
<sequence length="503" mass="56576">MRTAYHGLFDDLSPDEQQDPAARLKVLQPVLDWYRERCTVAVDNRKADGRVQTVLSKAVEPFINQSTVVSNRSDIDVFGFAVDLFSDTATLWGGSSHFHAMFEQFPGAVREVLNDFKALLRLVTRERLQAAISQGGASGGASHSVAFPINFEKKAGEAPRDAIRRQLAKLLLNEIYQVLLQRGEHDFESLERQFKKGMPWKWADAAWKHRLRIENWPTSLKATFPGPGFDLAQIKDSDSAQDGSRNKAMRDMHAALKAAYDGQETRESDTQVVSWTDGVPFFLSICAELSSWLADEMELDDPRDVAIVTCADGTILLRASASKVLLRHLGRREARGDDDDDDSSNRRKHKTGARADNKTTTKKRKVTKATSKVATATSKATTSKASTTTTDRVKKRKAPVDGDSERPAKRRGVQVPEPTDKEQADRIECCYMWGGKVSKSFWVDQLSSYEGEPSRVQRYTYFYSKNHDEWRVCPKGFEPLLSAEQETYCEVYCMNLGLVNDRS</sequence>
<proteinExistence type="predicted"/>
<dbReference type="Proteomes" id="UP001219525">
    <property type="component" value="Unassembled WGS sequence"/>
</dbReference>